<dbReference type="PIRSF" id="PIRSF000709">
    <property type="entry name" value="6PFK_2-Ptase"/>
    <property type="match status" value="1"/>
</dbReference>
<organism evidence="5">
    <name type="scientific">Microbacterium sp. A8/3-1</name>
    <dbReference type="NCBI Taxonomy" id="3160749"/>
    <lineage>
        <taxon>Bacteria</taxon>
        <taxon>Bacillati</taxon>
        <taxon>Actinomycetota</taxon>
        <taxon>Actinomycetes</taxon>
        <taxon>Micrococcales</taxon>
        <taxon>Microbacteriaceae</taxon>
        <taxon>Microbacterium</taxon>
    </lineage>
</organism>
<dbReference type="PANTHER" id="PTHR48100">
    <property type="entry name" value="BROAD-SPECIFICITY PHOSPHATASE YOR283W-RELATED"/>
    <property type="match status" value="1"/>
</dbReference>
<evidence type="ECO:0000313" key="5">
    <source>
        <dbReference type="EMBL" id="XBX79377.1"/>
    </source>
</evidence>
<evidence type="ECO:0000256" key="4">
    <source>
        <dbReference type="PIRSR" id="PIRSR613078-2"/>
    </source>
</evidence>
<proteinExistence type="predicted"/>
<feature type="binding site" evidence="4">
    <location>
        <begin position="16"/>
        <end position="23"/>
    </location>
    <ligand>
        <name>substrate</name>
    </ligand>
</feature>
<accession>A0AAU7VYQ5</accession>
<feature type="active site" description="Tele-phosphohistidine intermediate" evidence="3">
    <location>
        <position position="17"/>
    </location>
</feature>
<dbReference type="InterPro" id="IPR001345">
    <property type="entry name" value="PG/BPGM_mutase_AS"/>
</dbReference>
<dbReference type="SUPFAM" id="SSF53254">
    <property type="entry name" value="Phosphoglycerate mutase-like"/>
    <property type="match status" value="1"/>
</dbReference>
<dbReference type="Gene3D" id="3.40.50.1240">
    <property type="entry name" value="Phosphoglycerate mutase-like"/>
    <property type="match status" value="1"/>
</dbReference>
<dbReference type="SMART" id="SM00855">
    <property type="entry name" value="PGAM"/>
    <property type="match status" value="1"/>
</dbReference>
<name>A0AAU7VYQ5_9MICO</name>
<feature type="active site" description="Proton donor/acceptor" evidence="3">
    <location>
        <position position="90"/>
    </location>
</feature>
<evidence type="ECO:0000256" key="2">
    <source>
        <dbReference type="ARBA" id="ARBA00023235"/>
    </source>
</evidence>
<dbReference type="RefSeq" id="WP_350352424.1">
    <property type="nucleotide sequence ID" value="NZ_CP158357.1"/>
</dbReference>
<keyword evidence="5" id="KW-0378">Hydrolase</keyword>
<dbReference type="PROSITE" id="PS00175">
    <property type="entry name" value="PG_MUTASE"/>
    <property type="match status" value="1"/>
</dbReference>
<dbReference type="CDD" id="cd07067">
    <property type="entry name" value="HP_PGM_like"/>
    <property type="match status" value="1"/>
</dbReference>
<keyword evidence="2" id="KW-0413">Isomerase</keyword>
<dbReference type="Pfam" id="PF00300">
    <property type="entry name" value="His_Phos_1"/>
    <property type="match status" value="1"/>
</dbReference>
<dbReference type="EC" id="3.1.3.-" evidence="5"/>
<dbReference type="PANTHER" id="PTHR48100:SF1">
    <property type="entry name" value="HISTIDINE PHOSPHATASE FAMILY PROTEIN-RELATED"/>
    <property type="match status" value="1"/>
</dbReference>
<dbReference type="InterPro" id="IPR029033">
    <property type="entry name" value="His_PPase_superfam"/>
</dbReference>
<evidence type="ECO:0000256" key="1">
    <source>
        <dbReference type="ARBA" id="ARBA00023152"/>
    </source>
</evidence>
<dbReference type="GO" id="GO:0005737">
    <property type="term" value="C:cytoplasm"/>
    <property type="evidence" value="ECO:0007669"/>
    <property type="project" value="TreeGrafter"/>
</dbReference>
<feature type="binding site" evidence="4">
    <location>
        <position position="66"/>
    </location>
    <ligand>
        <name>substrate</name>
    </ligand>
</feature>
<evidence type="ECO:0000256" key="3">
    <source>
        <dbReference type="PIRSR" id="PIRSR613078-1"/>
    </source>
</evidence>
<dbReference type="AlphaFoldDB" id="A0AAU7VYQ5"/>
<dbReference type="InterPro" id="IPR050275">
    <property type="entry name" value="PGM_Phosphatase"/>
</dbReference>
<protein>
    <submittedName>
        <fullName evidence="5">Histidine phosphatase family protein</fullName>
        <ecNumber evidence="5">3.1.3.-</ecNumber>
    </submittedName>
</protein>
<gene>
    <name evidence="5" type="ORF">ABS642_04650</name>
</gene>
<dbReference type="InterPro" id="IPR013078">
    <property type="entry name" value="His_Pase_superF_clade-1"/>
</dbReference>
<dbReference type="EMBL" id="CP158357">
    <property type="protein sequence ID" value="XBX79377.1"/>
    <property type="molecule type" value="Genomic_DNA"/>
</dbReference>
<reference evidence="5" key="1">
    <citation type="submission" date="2024-06" db="EMBL/GenBank/DDBJ databases">
        <title>Draft genome sequence of Microbacterium sp. strain A8/3-1, isolated from Oxytropis tragacanthoides Fisch. ex DC. Root nodules in the Altai region of Russia.</title>
        <authorList>
            <person name="Sazanova A."/>
            <person name="Guro P."/>
            <person name="Kuznetsova I."/>
            <person name="Belimov A."/>
            <person name="Safronova V."/>
        </authorList>
    </citation>
    <scope>NUCLEOTIDE SEQUENCE</scope>
    <source>
        <strain evidence="5">A8/3-1</strain>
    </source>
</reference>
<sequence>MIPQDRHVPERVFLARHGQTTWNLEHRLQGQLDSPLTDDGVAQAESMARRLVGSGIGTVCSSPLGRALRTARIIAESLGVAVVEVPELAELDHGKLAGMTWEEIDEQYPTAREERADNRWGWAFPGGESYAQARARARKALSTCGWASDGIPLLVSHEMIGRMLRAELRGLDPNGALALRHPPGVIFEIERGAERML</sequence>
<keyword evidence="1" id="KW-0324">Glycolysis</keyword>
<dbReference type="GO" id="GO:0016791">
    <property type="term" value="F:phosphatase activity"/>
    <property type="evidence" value="ECO:0007669"/>
    <property type="project" value="TreeGrafter"/>
</dbReference>